<evidence type="ECO:0000256" key="1">
    <source>
        <dbReference type="ARBA" id="ARBA00004496"/>
    </source>
</evidence>
<evidence type="ECO:0000256" key="8">
    <source>
        <dbReference type="ARBA" id="ARBA00044906"/>
    </source>
</evidence>
<comment type="pathway">
    <text evidence="2">Amino-sugar metabolism; N-acetylneuraminate degradation.</text>
</comment>
<comment type="catalytic activity">
    <reaction evidence="8">
        <text>aceneuramate = aldehydo-N-acetyl-D-mannosamine + pyruvate</text>
        <dbReference type="Rhea" id="RHEA:23296"/>
        <dbReference type="ChEBI" id="CHEBI:15361"/>
        <dbReference type="ChEBI" id="CHEBI:17122"/>
        <dbReference type="ChEBI" id="CHEBI:173083"/>
        <dbReference type="EC" id="4.1.3.3"/>
    </reaction>
</comment>
<comment type="subcellular location">
    <subcellularLocation>
        <location evidence="1">Cytoplasm</location>
    </subcellularLocation>
</comment>
<evidence type="ECO:0000256" key="4">
    <source>
        <dbReference type="ARBA" id="ARBA00012911"/>
    </source>
</evidence>
<evidence type="ECO:0000256" key="7">
    <source>
        <dbReference type="ARBA" id="ARBA00023277"/>
    </source>
</evidence>
<keyword evidence="7" id="KW-0119">Carbohydrate metabolism</keyword>
<dbReference type="AlphaFoldDB" id="A0A7S2F959"/>
<dbReference type="GO" id="GO:0005737">
    <property type="term" value="C:cytoplasm"/>
    <property type="evidence" value="ECO:0007669"/>
    <property type="project" value="UniProtKB-SubCell"/>
</dbReference>
<dbReference type="InterPro" id="IPR002220">
    <property type="entry name" value="DapA-like"/>
</dbReference>
<evidence type="ECO:0000256" key="5">
    <source>
        <dbReference type="ARBA" id="ARBA00022490"/>
    </source>
</evidence>
<protein>
    <recommendedName>
        <fullName evidence="4">N-acetylneuraminate lyase</fullName>
        <ecNumber evidence="4">4.1.3.3</ecNumber>
    </recommendedName>
</protein>
<dbReference type="Gene3D" id="3.20.20.70">
    <property type="entry name" value="Aldolase class I"/>
    <property type="match status" value="1"/>
</dbReference>
<reference evidence="9" key="1">
    <citation type="submission" date="2021-01" db="EMBL/GenBank/DDBJ databases">
        <authorList>
            <person name="Corre E."/>
            <person name="Pelletier E."/>
            <person name="Niang G."/>
            <person name="Scheremetjew M."/>
            <person name="Finn R."/>
            <person name="Kale V."/>
            <person name="Holt S."/>
            <person name="Cochrane G."/>
            <person name="Meng A."/>
            <person name="Brown T."/>
            <person name="Cohen L."/>
        </authorList>
    </citation>
    <scope>NUCLEOTIDE SEQUENCE</scope>
    <source>
        <strain evidence="9">RCC1693</strain>
    </source>
</reference>
<sequence length="182" mass="19699">MTGVTFDMIDLVTEMDRRGVDNFAGVKFTGLYETRAFPDAMRCAAYKDGKYDILSGREELMIESLAAGIEGFIGSQFNYGGDIYNAIYSETDMTKRNALQLASIELLYVWLENVPSTIDGNKLMVNLAGVPIGPARLPMLPPSDEDVATLKAAVQGWCGQYAAMFDNGVAICNAVGSAVVVE</sequence>
<dbReference type="Pfam" id="PF00701">
    <property type="entry name" value="DHDPS"/>
    <property type="match status" value="1"/>
</dbReference>
<evidence type="ECO:0000313" key="9">
    <source>
        <dbReference type="EMBL" id="CAD9381460.1"/>
    </source>
</evidence>
<proteinExistence type="inferred from homology"/>
<evidence type="ECO:0000256" key="2">
    <source>
        <dbReference type="ARBA" id="ARBA00004878"/>
    </source>
</evidence>
<dbReference type="PANTHER" id="PTHR12128:SF21">
    <property type="entry name" value="N-ACETYLNEURAMINATE LYASE"/>
    <property type="match status" value="1"/>
</dbReference>
<evidence type="ECO:0000256" key="3">
    <source>
        <dbReference type="ARBA" id="ARBA00006324"/>
    </source>
</evidence>
<comment type="similarity">
    <text evidence="3">Belongs to the DapA family. NanA subfamily.</text>
</comment>
<evidence type="ECO:0000256" key="6">
    <source>
        <dbReference type="ARBA" id="ARBA00023239"/>
    </source>
</evidence>
<keyword evidence="5" id="KW-0963">Cytoplasm</keyword>
<dbReference type="SUPFAM" id="SSF51569">
    <property type="entry name" value="Aldolase"/>
    <property type="match status" value="1"/>
</dbReference>
<name>A0A7S2F959_9STRA</name>
<dbReference type="PANTHER" id="PTHR12128">
    <property type="entry name" value="DIHYDRODIPICOLINATE SYNTHASE"/>
    <property type="match status" value="1"/>
</dbReference>
<keyword evidence="6" id="KW-0456">Lyase</keyword>
<dbReference type="EC" id="4.1.3.3" evidence="4"/>
<organism evidence="9">
    <name type="scientific">Florenciella parvula</name>
    <dbReference type="NCBI Taxonomy" id="236787"/>
    <lineage>
        <taxon>Eukaryota</taxon>
        <taxon>Sar</taxon>
        <taxon>Stramenopiles</taxon>
        <taxon>Ochrophyta</taxon>
        <taxon>Dictyochophyceae</taxon>
        <taxon>Florenciellales</taxon>
        <taxon>Florenciella</taxon>
    </lineage>
</organism>
<dbReference type="EMBL" id="HBGT01001227">
    <property type="protein sequence ID" value="CAD9381460.1"/>
    <property type="molecule type" value="Transcribed_RNA"/>
</dbReference>
<dbReference type="InterPro" id="IPR013785">
    <property type="entry name" value="Aldolase_TIM"/>
</dbReference>
<dbReference type="GO" id="GO:0008747">
    <property type="term" value="F:N-acetylneuraminate lyase activity"/>
    <property type="evidence" value="ECO:0007669"/>
    <property type="project" value="UniProtKB-EC"/>
</dbReference>
<gene>
    <name evidence="9" type="ORF">FPAR1323_LOCUS652</name>
</gene>
<accession>A0A7S2F959</accession>